<dbReference type="STRING" id="59463.ENSMLUP00000000201"/>
<dbReference type="InterPro" id="IPR037445">
    <property type="entry name" value="MAGE"/>
</dbReference>
<dbReference type="AlphaFoldDB" id="G1NST1"/>
<protein>
    <recommendedName>
        <fullName evidence="2">MAGE domain-containing protein</fullName>
    </recommendedName>
</protein>
<dbReference type="InterPro" id="IPR041899">
    <property type="entry name" value="MAGE_WH2"/>
</dbReference>
<feature type="region of interest" description="Disordered" evidence="1">
    <location>
        <begin position="64"/>
        <end position="117"/>
    </location>
</feature>
<dbReference type="Ensembl" id="ENSMLUT00000000219.2">
    <property type="protein sequence ID" value="ENSMLUP00000000201.2"/>
    <property type="gene ID" value="ENSMLUG00000000223.2"/>
</dbReference>
<feature type="compositionally biased region" description="Low complexity" evidence="1">
    <location>
        <begin position="66"/>
        <end position="83"/>
    </location>
</feature>
<sequence>IMPSHMNEPWKLEEDRQYPIEMPNLVAEELFWAMQEEEEEDALSLSSSLSSSPSVLFIDSLEEVSAAEAPSPPQSSQRACPSPHAMEAFPWSHSEDESSSIRDEEGPNTEGGSEDDADSLLHKALHSKIMEMVEFLLLKYRAKEPTTKAEILSSAIKDHQDHFPEIFSAATECIQLVFGIVVMEMDPSAHTYFLVIALGLTYDGMVSNGHKYPNTGLLVTLLCVIASEGDCDPEEKVWEALKVLGVQDGKVHWLYGEPRELITKVWVQEQYLVYRQVPNSYPARYEFLWGPRAHTETTMLKAIKFVLMVNHRDSHFVPSLPEGPECNENHY</sequence>
<dbReference type="InterPro" id="IPR041898">
    <property type="entry name" value="MAGE_WH1"/>
</dbReference>
<dbReference type="HOGENOM" id="CLU_039582_1_2_1"/>
<dbReference type="Gene3D" id="1.10.10.1210">
    <property type="entry name" value="MAGE homology domain, winged helix WH2 motif"/>
    <property type="match status" value="1"/>
</dbReference>
<dbReference type="GeneTree" id="ENSGT00940000163823"/>
<reference evidence="3" key="2">
    <citation type="submission" date="2025-08" db="UniProtKB">
        <authorList>
            <consortium name="Ensembl"/>
        </authorList>
    </citation>
    <scope>IDENTIFICATION</scope>
</reference>
<keyword evidence="4" id="KW-1185">Reference proteome</keyword>
<name>G1NST1_MYOLU</name>
<gene>
    <name evidence="3" type="primary">LOC102431845</name>
</gene>
<dbReference type="OMA" id="AREPFTM"/>
<dbReference type="Gene3D" id="1.10.10.1200">
    <property type="entry name" value="MAGE homology domain, winged helix WH1 motif"/>
    <property type="match status" value="1"/>
</dbReference>
<reference evidence="3 4" key="1">
    <citation type="journal article" date="2011" name="Nature">
        <title>A high-resolution map of human evolutionary constraint using 29 mammals.</title>
        <authorList>
            <person name="Lindblad-Toh K."/>
            <person name="Garber M."/>
            <person name="Zuk O."/>
            <person name="Lin M.F."/>
            <person name="Parker B.J."/>
            <person name="Washietl S."/>
            <person name="Kheradpour P."/>
            <person name="Ernst J."/>
            <person name="Jordan G."/>
            <person name="Mauceli E."/>
            <person name="Ward L.D."/>
            <person name="Lowe C.B."/>
            <person name="Holloway A.K."/>
            <person name="Clamp M."/>
            <person name="Gnerre S."/>
            <person name="Alfoldi J."/>
            <person name="Beal K."/>
            <person name="Chang J."/>
            <person name="Clawson H."/>
            <person name="Cuff J."/>
            <person name="Di Palma F."/>
            <person name="Fitzgerald S."/>
            <person name="Flicek P."/>
            <person name="Guttman M."/>
            <person name="Hubisz M.J."/>
            <person name="Jaffe D.B."/>
            <person name="Jungreis I."/>
            <person name="Kent W.J."/>
            <person name="Kostka D."/>
            <person name="Lara M."/>
            <person name="Martins A.L."/>
            <person name="Massingham T."/>
            <person name="Moltke I."/>
            <person name="Raney B.J."/>
            <person name="Rasmussen M.D."/>
            <person name="Robinson J."/>
            <person name="Stark A."/>
            <person name="Vilella A.J."/>
            <person name="Wen J."/>
            <person name="Xie X."/>
            <person name="Zody M.C."/>
            <person name="Baldwin J."/>
            <person name="Bloom T."/>
            <person name="Chin C.W."/>
            <person name="Heiman D."/>
            <person name="Nicol R."/>
            <person name="Nusbaum C."/>
            <person name="Young S."/>
            <person name="Wilkinson J."/>
            <person name="Worley K.C."/>
            <person name="Kovar C.L."/>
            <person name="Muzny D.M."/>
            <person name="Gibbs R.A."/>
            <person name="Cree A."/>
            <person name="Dihn H.H."/>
            <person name="Fowler G."/>
            <person name="Jhangiani S."/>
            <person name="Joshi V."/>
            <person name="Lee S."/>
            <person name="Lewis L.R."/>
            <person name="Nazareth L.V."/>
            <person name="Okwuonu G."/>
            <person name="Santibanez J."/>
            <person name="Warren W.C."/>
            <person name="Mardis E.R."/>
            <person name="Weinstock G.M."/>
            <person name="Wilson R.K."/>
            <person name="Delehaunty K."/>
            <person name="Dooling D."/>
            <person name="Fronik C."/>
            <person name="Fulton L."/>
            <person name="Fulton B."/>
            <person name="Graves T."/>
            <person name="Minx P."/>
            <person name="Sodergren E."/>
            <person name="Birney E."/>
            <person name="Margulies E.H."/>
            <person name="Herrero J."/>
            <person name="Green E.D."/>
            <person name="Haussler D."/>
            <person name="Siepel A."/>
            <person name="Goldman N."/>
            <person name="Pollard K.S."/>
            <person name="Pedersen J.S."/>
            <person name="Lander E.S."/>
            <person name="Kellis M."/>
        </authorList>
    </citation>
    <scope>NUCLEOTIDE SEQUENCE [LARGE SCALE GENOMIC DNA]</scope>
</reference>
<dbReference type="GO" id="GO:0005634">
    <property type="term" value="C:nucleus"/>
    <property type="evidence" value="ECO:0007669"/>
    <property type="project" value="TreeGrafter"/>
</dbReference>
<dbReference type="SMART" id="SM01392">
    <property type="entry name" value="MAGE_N"/>
    <property type="match status" value="1"/>
</dbReference>
<dbReference type="Pfam" id="PF12440">
    <property type="entry name" value="MAGE_N"/>
    <property type="match status" value="1"/>
</dbReference>
<dbReference type="Pfam" id="PF01454">
    <property type="entry name" value="MAGE"/>
    <property type="match status" value="1"/>
</dbReference>
<dbReference type="SMART" id="SM01373">
    <property type="entry name" value="MAGE"/>
    <property type="match status" value="1"/>
</dbReference>
<evidence type="ECO:0000259" key="2">
    <source>
        <dbReference type="PROSITE" id="PS50838"/>
    </source>
</evidence>
<dbReference type="InParanoid" id="G1NST1"/>
<reference evidence="3" key="3">
    <citation type="submission" date="2025-09" db="UniProtKB">
        <authorList>
            <consortium name="Ensembl"/>
        </authorList>
    </citation>
    <scope>IDENTIFICATION</scope>
</reference>
<feature type="compositionally biased region" description="Basic and acidic residues" evidence="1">
    <location>
        <begin position="93"/>
        <end position="105"/>
    </location>
</feature>
<dbReference type="PANTHER" id="PTHR11736:SF153">
    <property type="entry name" value="MELANOMA-ASSOCIATED ANTIGEN 10"/>
    <property type="match status" value="1"/>
</dbReference>
<dbReference type="PANTHER" id="PTHR11736">
    <property type="entry name" value="MELANOMA-ASSOCIATED ANTIGEN MAGE ANTIGEN"/>
    <property type="match status" value="1"/>
</dbReference>
<proteinExistence type="predicted"/>
<evidence type="ECO:0000313" key="3">
    <source>
        <dbReference type="Ensembl" id="ENSMLUP00000000201.2"/>
    </source>
</evidence>
<evidence type="ECO:0000313" key="4">
    <source>
        <dbReference type="Proteomes" id="UP000001074"/>
    </source>
</evidence>
<organism evidence="3 4">
    <name type="scientific">Myotis lucifugus</name>
    <name type="common">Little brown bat</name>
    <dbReference type="NCBI Taxonomy" id="59463"/>
    <lineage>
        <taxon>Eukaryota</taxon>
        <taxon>Metazoa</taxon>
        <taxon>Chordata</taxon>
        <taxon>Craniata</taxon>
        <taxon>Vertebrata</taxon>
        <taxon>Euteleostomi</taxon>
        <taxon>Mammalia</taxon>
        <taxon>Eutheria</taxon>
        <taxon>Laurasiatheria</taxon>
        <taxon>Chiroptera</taxon>
        <taxon>Yangochiroptera</taxon>
        <taxon>Vespertilionidae</taxon>
        <taxon>Myotis</taxon>
    </lineage>
</organism>
<dbReference type="PROSITE" id="PS50838">
    <property type="entry name" value="MAGE"/>
    <property type="match status" value="1"/>
</dbReference>
<accession>G1NST1</accession>
<dbReference type="EMBL" id="AAPE02008296">
    <property type="status" value="NOT_ANNOTATED_CDS"/>
    <property type="molecule type" value="Genomic_DNA"/>
</dbReference>
<dbReference type="GO" id="GO:0000122">
    <property type="term" value="P:negative regulation of transcription by RNA polymerase II"/>
    <property type="evidence" value="ECO:0007669"/>
    <property type="project" value="TreeGrafter"/>
</dbReference>
<feature type="domain" description="MAGE" evidence="2">
    <location>
        <begin position="125"/>
        <end position="324"/>
    </location>
</feature>
<dbReference type="InterPro" id="IPR021072">
    <property type="entry name" value="MAGE_N"/>
</dbReference>
<dbReference type="Proteomes" id="UP000001074">
    <property type="component" value="Unassembled WGS sequence"/>
</dbReference>
<dbReference type="eggNOG" id="KOG4562">
    <property type="taxonomic scope" value="Eukaryota"/>
</dbReference>
<dbReference type="FunFam" id="1.10.10.1210:FF:000001">
    <property type="entry name" value="melanoma-associated antigen D1"/>
    <property type="match status" value="1"/>
</dbReference>
<dbReference type="FunFam" id="1.10.10.1200:FF:000007">
    <property type="entry name" value="Melanoma-associated antigen C2"/>
    <property type="match status" value="1"/>
</dbReference>
<dbReference type="InterPro" id="IPR002190">
    <property type="entry name" value="MHD_dom"/>
</dbReference>
<evidence type="ECO:0000256" key="1">
    <source>
        <dbReference type="SAM" id="MobiDB-lite"/>
    </source>
</evidence>